<keyword evidence="3" id="KW-0813">Transport</keyword>
<keyword evidence="5 11" id="KW-0812">Transmembrane</keyword>
<name>A0A1H3I0D8_9FIRM</name>
<dbReference type="PANTHER" id="PTHR43562:SF3">
    <property type="entry name" value="SODIUM ION_PROTON EXCHANGER (EUROFUNG)"/>
    <property type="match status" value="1"/>
</dbReference>
<dbReference type="OrthoDB" id="9793589at2"/>
<feature type="transmembrane region" description="Helical" evidence="11">
    <location>
        <begin position="157"/>
        <end position="178"/>
    </location>
</feature>
<feature type="domain" description="Cation/H+ exchanger transmembrane" evidence="12">
    <location>
        <begin position="17"/>
        <end position="387"/>
    </location>
</feature>
<dbReference type="InterPro" id="IPR038770">
    <property type="entry name" value="Na+/solute_symporter_sf"/>
</dbReference>
<dbReference type="PANTHER" id="PTHR43562">
    <property type="entry name" value="NAPA-TYPE SODIUM/HYDROGEN ANTIPORTER"/>
    <property type="match status" value="1"/>
</dbReference>
<dbReference type="STRING" id="1122142.SAMN02910414_01030"/>
<dbReference type="EMBL" id="FNPG01000010">
    <property type="protein sequence ID" value="SDY21170.1"/>
    <property type="molecule type" value="Genomic_DNA"/>
</dbReference>
<dbReference type="Proteomes" id="UP000183918">
    <property type="component" value="Unassembled WGS sequence"/>
</dbReference>
<dbReference type="InterPro" id="IPR006153">
    <property type="entry name" value="Cation/H_exchanger_TM"/>
</dbReference>
<evidence type="ECO:0000256" key="2">
    <source>
        <dbReference type="ARBA" id="ARBA00005551"/>
    </source>
</evidence>
<keyword evidence="9 11" id="KW-0472">Membrane</keyword>
<dbReference type="GO" id="GO:0006814">
    <property type="term" value="P:sodium ion transport"/>
    <property type="evidence" value="ECO:0007669"/>
    <property type="project" value="UniProtKB-KW"/>
</dbReference>
<keyword evidence="4" id="KW-0050">Antiport</keyword>
<proteinExistence type="inferred from homology"/>
<keyword evidence="7" id="KW-0915">Sodium</keyword>
<reference evidence="13 14" key="1">
    <citation type="submission" date="2016-10" db="EMBL/GenBank/DDBJ databases">
        <authorList>
            <person name="de Groot N.N."/>
        </authorList>
    </citation>
    <scope>NUCLEOTIDE SEQUENCE [LARGE SCALE GENOMIC DNA]</scope>
    <source>
        <strain evidence="13 14">DSM 14045</strain>
    </source>
</reference>
<feature type="transmembrane region" description="Helical" evidence="11">
    <location>
        <begin position="228"/>
        <end position="253"/>
    </location>
</feature>
<evidence type="ECO:0000256" key="3">
    <source>
        <dbReference type="ARBA" id="ARBA00022448"/>
    </source>
</evidence>
<dbReference type="RefSeq" id="WP_074716749.1">
    <property type="nucleotide sequence ID" value="NZ_FNPG01000010.1"/>
</dbReference>
<feature type="transmembrane region" description="Helical" evidence="11">
    <location>
        <begin position="123"/>
        <end position="145"/>
    </location>
</feature>
<comment type="subcellular location">
    <subcellularLocation>
        <location evidence="1">Membrane</location>
        <topology evidence="1">Multi-pass membrane protein</topology>
    </subcellularLocation>
</comment>
<evidence type="ECO:0000313" key="13">
    <source>
        <dbReference type="EMBL" id="SDY21170.1"/>
    </source>
</evidence>
<feature type="transmembrane region" description="Helical" evidence="11">
    <location>
        <begin position="364"/>
        <end position="383"/>
    </location>
</feature>
<keyword evidence="8" id="KW-0406">Ion transport</keyword>
<evidence type="ECO:0000256" key="11">
    <source>
        <dbReference type="SAM" id="Phobius"/>
    </source>
</evidence>
<feature type="transmembrane region" description="Helical" evidence="11">
    <location>
        <begin position="92"/>
        <end position="117"/>
    </location>
</feature>
<evidence type="ECO:0000256" key="8">
    <source>
        <dbReference type="ARBA" id="ARBA00023065"/>
    </source>
</evidence>
<dbReference type="Pfam" id="PF00999">
    <property type="entry name" value="Na_H_Exchanger"/>
    <property type="match status" value="1"/>
</dbReference>
<evidence type="ECO:0000259" key="12">
    <source>
        <dbReference type="Pfam" id="PF00999"/>
    </source>
</evidence>
<dbReference type="AlphaFoldDB" id="A0A1H3I0D8"/>
<dbReference type="Gene3D" id="1.20.1530.20">
    <property type="match status" value="1"/>
</dbReference>
<dbReference type="GO" id="GO:0015297">
    <property type="term" value="F:antiporter activity"/>
    <property type="evidence" value="ECO:0007669"/>
    <property type="project" value="UniProtKB-KW"/>
</dbReference>
<organism evidence="13 14">
    <name type="scientific">Lachnobacterium bovis DSM 14045</name>
    <dbReference type="NCBI Taxonomy" id="1122142"/>
    <lineage>
        <taxon>Bacteria</taxon>
        <taxon>Bacillati</taxon>
        <taxon>Bacillota</taxon>
        <taxon>Clostridia</taxon>
        <taxon>Lachnospirales</taxon>
        <taxon>Lachnospiraceae</taxon>
        <taxon>Lachnobacterium</taxon>
    </lineage>
</organism>
<feature type="transmembrane region" description="Helical" evidence="11">
    <location>
        <begin position="300"/>
        <end position="323"/>
    </location>
</feature>
<feature type="transmembrane region" description="Helical" evidence="11">
    <location>
        <begin position="6"/>
        <end position="23"/>
    </location>
</feature>
<gene>
    <name evidence="13" type="ORF">SAMN02910414_01030</name>
</gene>
<protein>
    <submittedName>
        <fullName evidence="13">Kef-type K+ transport system, membrane component KefB</fullName>
    </submittedName>
</protein>
<keyword evidence="10" id="KW-0739">Sodium transport</keyword>
<keyword evidence="6 11" id="KW-1133">Transmembrane helix</keyword>
<feature type="transmembrane region" description="Helical" evidence="11">
    <location>
        <begin position="273"/>
        <end position="293"/>
    </location>
</feature>
<evidence type="ECO:0000256" key="7">
    <source>
        <dbReference type="ARBA" id="ARBA00023053"/>
    </source>
</evidence>
<keyword evidence="14" id="KW-1185">Reference proteome</keyword>
<feature type="transmembrane region" description="Helical" evidence="11">
    <location>
        <begin position="61"/>
        <end position="80"/>
    </location>
</feature>
<comment type="similarity">
    <text evidence="2">Belongs to the monovalent cation:proton antiporter 2 (CPA2) transporter (TC 2.A.37) family.</text>
</comment>
<evidence type="ECO:0000256" key="10">
    <source>
        <dbReference type="ARBA" id="ARBA00023201"/>
    </source>
</evidence>
<evidence type="ECO:0000256" key="9">
    <source>
        <dbReference type="ARBA" id="ARBA00023136"/>
    </source>
</evidence>
<sequence>MDYTFILFLAIILIATKVLGIFSQKINMPAVVGALMAGIILGPSGMRLITLEGDTGTFIEYAADIGVIMLMFEAGLGTNIKDLRDNAVASFVTALAGVLVPLVGGTILYVCCFNVNINDYSQMLSALFLGVILTATSVSITIETLKELGKLQGKVGTTILGAAIIDDILGMIVLTVITSLKNQEVSVLTMFFKLLIYFTGLIGIAIIFSKAKKIIEKHNRQRRTAILALAFCFLLAYISEVVFGIADITGAYFAGLMLCTMNVESYIERRTSIASYLIFSPIFFASIGLKVKINKIDSNIVLFTVLLLALAICTKVIGCGLGAKLCGNSYRESLQIGVGMISRGEVALIVAQKGNQCNMVDERLFAPIVIVVICTTVIAPIFLKWVMQDKKPT</sequence>
<accession>A0A1H3I0D8</accession>
<evidence type="ECO:0000256" key="5">
    <source>
        <dbReference type="ARBA" id="ARBA00022692"/>
    </source>
</evidence>
<evidence type="ECO:0000256" key="4">
    <source>
        <dbReference type="ARBA" id="ARBA00022449"/>
    </source>
</evidence>
<feature type="transmembrane region" description="Helical" evidence="11">
    <location>
        <begin position="30"/>
        <end position="49"/>
    </location>
</feature>
<evidence type="ECO:0000313" key="14">
    <source>
        <dbReference type="Proteomes" id="UP000183918"/>
    </source>
</evidence>
<feature type="transmembrane region" description="Helical" evidence="11">
    <location>
        <begin position="190"/>
        <end position="208"/>
    </location>
</feature>
<dbReference type="GO" id="GO:0016020">
    <property type="term" value="C:membrane"/>
    <property type="evidence" value="ECO:0007669"/>
    <property type="project" value="UniProtKB-SubCell"/>
</dbReference>
<evidence type="ECO:0000256" key="6">
    <source>
        <dbReference type="ARBA" id="ARBA00022989"/>
    </source>
</evidence>
<dbReference type="GO" id="GO:1902600">
    <property type="term" value="P:proton transmembrane transport"/>
    <property type="evidence" value="ECO:0007669"/>
    <property type="project" value="InterPro"/>
</dbReference>
<evidence type="ECO:0000256" key="1">
    <source>
        <dbReference type="ARBA" id="ARBA00004141"/>
    </source>
</evidence>